<dbReference type="EMBL" id="AP018227">
    <property type="protein sequence ID" value="BAY87584.1"/>
    <property type="molecule type" value="Genomic_DNA"/>
</dbReference>
<feature type="transmembrane region" description="Helical" evidence="5">
    <location>
        <begin position="12"/>
        <end position="34"/>
    </location>
</feature>
<dbReference type="AlphaFoldDB" id="A0A1Z4M253"/>
<gene>
    <name evidence="6" type="ORF">NIES267_71080</name>
</gene>
<dbReference type="Pfam" id="PF07681">
    <property type="entry name" value="DoxX"/>
    <property type="match status" value="1"/>
</dbReference>
<keyword evidence="4 5" id="KW-0472">Membrane</keyword>
<organism evidence="6 7">
    <name type="scientific">Calothrix parasitica NIES-267</name>
    <dbReference type="NCBI Taxonomy" id="1973488"/>
    <lineage>
        <taxon>Bacteria</taxon>
        <taxon>Bacillati</taxon>
        <taxon>Cyanobacteriota</taxon>
        <taxon>Cyanophyceae</taxon>
        <taxon>Nostocales</taxon>
        <taxon>Calotrichaceae</taxon>
        <taxon>Calothrix</taxon>
    </lineage>
</organism>
<evidence type="ECO:0000256" key="3">
    <source>
        <dbReference type="ARBA" id="ARBA00022989"/>
    </source>
</evidence>
<evidence type="ECO:0000313" key="6">
    <source>
        <dbReference type="EMBL" id="BAY87584.1"/>
    </source>
</evidence>
<proteinExistence type="predicted"/>
<keyword evidence="7" id="KW-1185">Reference proteome</keyword>
<evidence type="ECO:0000256" key="1">
    <source>
        <dbReference type="ARBA" id="ARBA00004141"/>
    </source>
</evidence>
<keyword evidence="2 5" id="KW-0812">Transmembrane</keyword>
<reference evidence="6 7" key="1">
    <citation type="submission" date="2017-06" db="EMBL/GenBank/DDBJ databases">
        <title>Genome sequencing of cyanobaciteial culture collection at National Institute for Environmental Studies (NIES).</title>
        <authorList>
            <person name="Hirose Y."/>
            <person name="Shimura Y."/>
            <person name="Fujisawa T."/>
            <person name="Nakamura Y."/>
            <person name="Kawachi M."/>
        </authorList>
    </citation>
    <scope>NUCLEOTIDE SEQUENCE [LARGE SCALE GENOMIC DNA]</scope>
    <source>
        <strain evidence="6 7">NIES-267</strain>
    </source>
</reference>
<protein>
    <recommendedName>
        <fullName evidence="8">DoxX family protein</fullName>
    </recommendedName>
</protein>
<feature type="transmembrane region" description="Helical" evidence="5">
    <location>
        <begin position="114"/>
        <end position="133"/>
    </location>
</feature>
<keyword evidence="3 5" id="KW-1133">Transmembrane helix</keyword>
<evidence type="ECO:0000256" key="2">
    <source>
        <dbReference type="ARBA" id="ARBA00022692"/>
    </source>
</evidence>
<dbReference type="Proteomes" id="UP000218418">
    <property type="component" value="Chromosome"/>
</dbReference>
<feature type="transmembrane region" description="Helical" evidence="5">
    <location>
        <begin position="54"/>
        <end position="80"/>
    </location>
</feature>
<evidence type="ECO:0008006" key="8">
    <source>
        <dbReference type="Google" id="ProtNLM"/>
    </source>
</evidence>
<comment type="subcellular location">
    <subcellularLocation>
        <location evidence="1">Membrane</location>
        <topology evidence="1">Multi-pass membrane protein</topology>
    </subcellularLocation>
</comment>
<evidence type="ECO:0000313" key="7">
    <source>
        <dbReference type="Proteomes" id="UP000218418"/>
    </source>
</evidence>
<feature type="transmembrane region" description="Helical" evidence="5">
    <location>
        <begin position="87"/>
        <end position="108"/>
    </location>
</feature>
<dbReference type="GO" id="GO:0016020">
    <property type="term" value="C:membrane"/>
    <property type="evidence" value="ECO:0007669"/>
    <property type="project" value="UniProtKB-SubCell"/>
</dbReference>
<accession>A0A1Z4M253</accession>
<name>A0A1Z4M253_9CYAN</name>
<evidence type="ECO:0000256" key="5">
    <source>
        <dbReference type="SAM" id="Phobius"/>
    </source>
</evidence>
<dbReference type="OrthoDB" id="573178at2"/>
<dbReference type="InterPro" id="IPR032808">
    <property type="entry name" value="DoxX"/>
</dbReference>
<sequence>MYNPKVQLRNSDIVLAYTFLRLVFGINMFVHGLVRLPNISGFVDSQVGLYKDIAIPPLLIAGPAYLIPIVEFAVGILLILGLQTRKALIANFLLMMTLMFGVCLLQKWDIAGSQLIYNIILFILLAGCSFNLISVDNWLSRRKS</sequence>
<evidence type="ECO:0000256" key="4">
    <source>
        <dbReference type="ARBA" id="ARBA00023136"/>
    </source>
</evidence>